<evidence type="ECO:0000313" key="2">
    <source>
        <dbReference type="Proteomes" id="UP000218334"/>
    </source>
</evidence>
<gene>
    <name evidence="1" type="ORF">ARMSODRAFT_678063</name>
</gene>
<keyword evidence="2" id="KW-1185">Reference proteome</keyword>
<dbReference type="Proteomes" id="UP000218334">
    <property type="component" value="Unassembled WGS sequence"/>
</dbReference>
<name>A0A2H3AQG0_9AGAR</name>
<proteinExistence type="predicted"/>
<dbReference type="AlphaFoldDB" id="A0A2H3AQG0"/>
<sequence length="431" mass="49592">MFRAGSHCSPKKPPKSAGCAGTMPTLAYLIGGRIITLSQSILKSRCHVCLLDRTHHQCQSSHYCSAWTHRHDCNNCTMEIISYGPLKAFQGSNNLVAQILRESRMLDFNEEALISADILELERRQSFYDTQLQGNQLHQRAVIEALERRRSLYDAQLQDIQSHQCAVMKALDARRSFRAPIRRLPRDLLIEIFHFVRRSWWQDVDDDRHWSPIIPDQSSLRLDGPLWVLGRVCGLWRETLHTSPASWSQNAVLRTPFPKHPREILQAYLERTGDHPITVQVVSDTESYPKVEEDEIMSFFVQESCHRWKDAIIATGMHRMHLLEESISRLPILQTIQIHIANRILEIFRSNICLMAPQLWQATVSSPGLSQMRLPPSITHYSGVSLLRTIYSSLVNYPGSEYGASRRHPHRLCGPRYRWSCRISSTSLLGR</sequence>
<reference evidence="2" key="1">
    <citation type="journal article" date="2017" name="Nat. Ecol. Evol.">
        <title>Genome expansion and lineage-specific genetic innovations in the forest pathogenic fungi Armillaria.</title>
        <authorList>
            <person name="Sipos G."/>
            <person name="Prasanna A.N."/>
            <person name="Walter M.C."/>
            <person name="O'Connor E."/>
            <person name="Balint B."/>
            <person name="Krizsan K."/>
            <person name="Kiss B."/>
            <person name="Hess J."/>
            <person name="Varga T."/>
            <person name="Slot J."/>
            <person name="Riley R."/>
            <person name="Boka B."/>
            <person name="Rigling D."/>
            <person name="Barry K."/>
            <person name="Lee J."/>
            <person name="Mihaltcheva S."/>
            <person name="LaButti K."/>
            <person name="Lipzen A."/>
            <person name="Waldron R."/>
            <person name="Moloney N.M."/>
            <person name="Sperisen C."/>
            <person name="Kredics L."/>
            <person name="Vagvoelgyi C."/>
            <person name="Patrignani A."/>
            <person name="Fitzpatrick D."/>
            <person name="Nagy I."/>
            <person name="Doyle S."/>
            <person name="Anderson J.B."/>
            <person name="Grigoriev I.V."/>
            <person name="Gueldener U."/>
            <person name="Muensterkoetter M."/>
            <person name="Nagy L.G."/>
        </authorList>
    </citation>
    <scope>NUCLEOTIDE SEQUENCE [LARGE SCALE GENOMIC DNA]</scope>
    <source>
        <strain evidence="2">28-4</strain>
    </source>
</reference>
<accession>A0A2H3AQG0</accession>
<evidence type="ECO:0000313" key="1">
    <source>
        <dbReference type="EMBL" id="PBK61015.1"/>
    </source>
</evidence>
<protein>
    <recommendedName>
        <fullName evidence="3">F-box domain-containing protein</fullName>
    </recommendedName>
</protein>
<evidence type="ECO:0008006" key="3">
    <source>
        <dbReference type="Google" id="ProtNLM"/>
    </source>
</evidence>
<organism evidence="1 2">
    <name type="scientific">Armillaria solidipes</name>
    <dbReference type="NCBI Taxonomy" id="1076256"/>
    <lineage>
        <taxon>Eukaryota</taxon>
        <taxon>Fungi</taxon>
        <taxon>Dikarya</taxon>
        <taxon>Basidiomycota</taxon>
        <taxon>Agaricomycotina</taxon>
        <taxon>Agaricomycetes</taxon>
        <taxon>Agaricomycetidae</taxon>
        <taxon>Agaricales</taxon>
        <taxon>Marasmiineae</taxon>
        <taxon>Physalacriaceae</taxon>
        <taxon>Armillaria</taxon>
    </lineage>
</organism>
<dbReference type="EMBL" id="KZ293480">
    <property type="protein sequence ID" value="PBK61015.1"/>
    <property type="molecule type" value="Genomic_DNA"/>
</dbReference>